<gene>
    <name evidence="1" type="ORF">BCR39DRAFT_503041</name>
</gene>
<dbReference type="Proteomes" id="UP000193986">
    <property type="component" value="Unassembled WGS sequence"/>
</dbReference>
<sequence length="151" mass="16979">MSSSHSQLHSDATDPITRWREFVRNSDSKYTEDDLRNVLGMNIACYTLRKSISSLLKLDDLLPETVMSVGTGEESLSWASNFVENFNTLGTDRITHYQSLAKTLRDISQTTTSTLGTDGPAPVWDLYFPVTEQRLVFQCWVGVGPSWRLVG</sequence>
<evidence type="ECO:0000313" key="1">
    <source>
        <dbReference type="EMBL" id="ORY35861.1"/>
    </source>
</evidence>
<organism evidence="1 2">
    <name type="scientific">Naematelia encephala</name>
    <dbReference type="NCBI Taxonomy" id="71784"/>
    <lineage>
        <taxon>Eukaryota</taxon>
        <taxon>Fungi</taxon>
        <taxon>Dikarya</taxon>
        <taxon>Basidiomycota</taxon>
        <taxon>Agaricomycotina</taxon>
        <taxon>Tremellomycetes</taxon>
        <taxon>Tremellales</taxon>
        <taxon>Naemateliaceae</taxon>
        <taxon>Naematelia</taxon>
    </lineage>
</organism>
<keyword evidence="2" id="KW-1185">Reference proteome</keyword>
<reference evidence="1 2" key="1">
    <citation type="submission" date="2016-07" db="EMBL/GenBank/DDBJ databases">
        <title>Pervasive Adenine N6-methylation of Active Genes in Fungi.</title>
        <authorList>
            <consortium name="DOE Joint Genome Institute"/>
            <person name="Mondo S.J."/>
            <person name="Dannebaum R.O."/>
            <person name="Kuo R.C."/>
            <person name="Labutti K."/>
            <person name="Haridas S."/>
            <person name="Kuo A."/>
            <person name="Salamov A."/>
            <person name="Ahrendt S.R."/>
            <person name="Lipzen A."/>
            <person name="Sullivan W."/>
            <person name="Andreopoulos W.B."/>
            <person name="Clum A."/>
            <person name="Lindquist E."/>
            <person name="Daum C."/>
            <person name="Ramamoorthy G.K."/>
            <person name="Gryganskyi A."/>
            <person name="Culley D."/>
            <person name="Magnuson J.K."/>
            <person name="James T.Y."/>
            <person name="O'Malley M.A."/>
            <person name="Stajich J.E."/>
            <person name="Spatafora J.W."/>
            <person name="Visel A."/>
            <person name="Grigoriev I.V."/>
        </authorList>
    </citation>
    <scope>NUCLEOTIDE SEQUENCE [LARGE SCALE GENOMIC DNA]</scope>
    <source>
        <strain evidence="1 2">68-887.2</strain>
    </source>
</reference>
<comment type="caution">
    <text evidence="1">The sequence shown here is derived from an EMBL/GenBank/DDBJ whole genome shotgun (WGS) entry which is preliminary data.</text>
</comment>
<dbReference type="EMBL" id="MCFC01000001">
    <property type="protein sequence ID" value="ORY35861.1"/>
    <property type="molecule type" value="Genomic_DNA"/>
</dbReference>
<evidence type="ECO:0000313" key="2">
    <source>
        <dbReference type="Proteomes" id="UP000193986"/>
    </source>
</evidence>
<name>A0A1Y2BM84_9TREE</name>
<accession>A0A1Y2BM84</accession>
<proteinExistence type="predicted"/>
<dbReference type="AlphaFoldDB" id="A0A1Y2BM84"/>
<protein>
    <submittedName>
        <fullName evidence="1">Uncharacterized protein</fullName>
    </submittedName>
</protein>
<dbReference type="InParanoid" id="A0A1Y2BM84"/>